<evidence type="ECO:0000256" key="1">
    <source>
        <dbReference type="SAM" id="Phobius"/>
    </source>
</evidence>
<reference evidence="2 3" key="1">
    <citation type="journal article" date="2015" name="Genome Announc.">
        <title>Expanding the biotechnology potential of lactobacilli through comparative genomics of 213 strains and associated genera.</title>
        <authorList>
            <person name="Sun Z."/>
            <person name="Harris H.M."/>
            <person name="McCann A."/>
            <person name="Guo C."/>
            <person name="Argimon S."/>
            <person name="Zhang W."/>
            <person name="Yang X."/>
            <person name="Jeffery I.B."/>
            <person name="Cooney J.C."/>
            <person name="Kagawa T.F."/>
            <person name="Liu W."/>
            <person name="Song Y."/>
            <person name="Salvetti E."/>
            <person name="Wrobel A."/>
            <person name="Rasinkangas P."/>
            <person name="Parkhill J."/>
            <person name="Rea M.C."/>
            <person name="O'Sullivan O."/>
            <person name="Ritari J."/>
            <person name="Douillard F.P."/>
            <person name="Paul Ross R."/>
            <person name="Yang R."/>
            <person name="Briner A.E."/>
            <person name="Felis G.E."/>
            <person name="de Vos W.M."/>
            <person name="Barrangou R."/>
            <person name="Klaenhammer T.R."/>
            <person name="Caufield P.W."/>
            <person name="Cui Y."/>
            <person name="Zhang H."/>
            <person name="O'Toole P.W."/>
        </authorList>
    </citation>
    <scope>NUCLEOTIDE SEQUENCE [LARGE SCALE GENOMIC DNA]</scope>
    <source>
        <strain evidence="2 3">DSM 20593</strain>
    </source>
</reference>
<evidence type="ECO:0000313" key="2">
    <source>
        <dbReference type="EMBL" id="KRN75805.1"/>
    </source>
</evidence>
<name>A0A0R2JP40_9LACO</name>
<evidence type="ECO:0000313" key="3">
    <source>
        <dbReference type="Proteomes" id="UP000051655"/>
    </source>
</evidence>
<protein>
    <submittedName>
        <fullName evidence="2">Uncharacterized protein</fullName>
    </submittedName>
</protein>
<dbReference type="STRING" id="1616.IV73_GL000304"/>
<dbReference type="AlphaFoldDB" id="A0A0R2JP40"/>
<accession>A0A0R2JP40</accession>
<organism evidence="2 3">
    <name type="scientific">Weissella kandleri</name>
    <dbReference type="NCBI Taxonomy" id="1616"/>
    <lineage>
        <taxon>Bacteria</taxon>
        <taxon>Bacillati</taxon>
        <taxon>Bacillota</taxon>
        <taxon>Bacilli</taxon>
        <taxon>Lactobacillales</taxon>
        <taxon>Lactobacillaceae</taxon>
        <taxon>Weissella</taxon>
    </lineage>
</organism>
<keyword evidence="1" id="KW-0472">Membrane</keyword>
<gene>
    <name evidence="2" type="ORF">IV73_GL000304</name>
</gene>
<comment type="caution">
    <text evidence="2">The sequence shown here is derived from an EMBL/GenBank/DDBJ whole genome shotgun (WGS) entry which is preliminary data.</text>
</comment>
<keyword evidence="1" id="KW-0812">Transmembrane</keyword>
<sequence>MEKRNMKKWAKRAGIILILIGLCGSLYLNFKLKPYYDSAMQIQQTKVKPGQYYQNNDKSKKVIVHDNIVNVNGQNFYMVQSVDRNKNVVTLQNMKTNESFVYKIARIDNKYVLRTIEKGAVGKIAITWNR</sequence>
<dbReference type="EMBL" id="JQBP01000001">
    <property type="protein sequence ID" value="KRN75805.1"/>
    <property type="molecule type" value="Genomic_DNA"/>
</dbReference>
<feature type="transmembrane region" description="Helical" evidence="1">
    <location>
        <begin position="12"/>
        <end position="30"/>
    </location>
</feature>
<dbReference type="Proteomes" id="UP000051655">
    <property type="component" value="Unassembled WGS sequence"/>
</dbReference>
<dbReference type="PATRIC" id="fig|1616.3.peg.309"/>
<keyword evidence="1" id="KW-1133">Transmembrane helix</keyword>
<proteinExistence type="predicted"/>
<keyword evidence="3" id="KW-1185">Reference proteome</keyword>